<dbReference type="PIRSF" id="PIRSF018266">
    <property type="entry name" value="FecR"/>
    <property type="match status" value="1"/>
</dbReference>
<dbReference type="Proteomes" id="UP001165381">
    <property type="component" value="Unassembled WGS sequence"/>
</dbReference>
<dbReference type="InterPro" id="IPR032508">
    <property type="entry name" value="FecR_C"/>
</dbReference>
<dbReference type="PANTHER" id="PTHR30273">
    <property type="entry name" value="PERIPLASMIC SIGNAL SENSOR AND SIGMA FACTOR ACTIVATOR FECR-RELATED"/>
    <property type="match status" value="1"/>
</dbReference>
<evidence type="ECO:0000313" key="5">
    <source>
        <dbReference type="Proteomes" id="UP001165381"/>
    </source>
</evidence>
<keyword evidence="1" id="KW-0472">Membrane</keyword>
<dbReference type="Gene3D" id="2.60.120.1440">
    <property type="match status" value="1"/>
</dbReference>
<dbReference type="Pfam" id="PF04773">
    <property type="entry name" value="FecR"/>
    <property type="match status" value="1"/>
</dbReference>
<evidence type="ECO:0000313" key="4">
    <source>
        <dbReference type="EMBL" id="MCL6293440.1"/>
    </source>
</evidence>
<feature type="domain" description="FecR protein" evidence="2">
    <location>
        <begin position="102"/>
        <end position="192"/>
    </location>
</feature>
<reference evidence="4" key="1">
    <citation type="submission" date="2022-05" db="EMBL/GenBank/DDBJ databases">
        <authorList>
            <person name="Park J.-S."/>
        </authorList>
    </citation>
    <scope>NUCLEOTIDE SEQUENCE</scope>
    <source>
        <strain evidence="4">2012CJ34-3</strain>
    </source>
</reference>
<proteinExistence type="predicted"/>
<dbReference type="PANTHER" id="PTHR30273:SF2">
    <property type="entry name" value="PROTEIN FECR"/>
    <property type="match status" value="1"/>
</dbReference>
<gene>
    <name evidence="4" type="ORF">M3P09_00395</name>
</gene>
<keyword evidence="1" id="KW-1133">Transmembrane helix</keyword>
<keyword evidence="1" id="KW-0812">Transmembrane</keyword>
<dbReference type="RefSeq" id="WP_249971616.1">
    <property type="nucleotide sequence ID" value="NZ_JAMFLZ010000001.1"/>
</dbReference>
<sequence length="305" mass="34888">MEKQYSDDTFLARWISGELTPEELSEFKKSKDYKSFERINKGAQNLSVPAYNKNNAFSKLQEDINKKTKTVKLIPNWAYTAAAILVVALSLLFFLNNKSTHFKTGVGEQLVVTLPDNSKVNLNANSSIKFKEKDWSENRELKFSGEAFFDVEKGSSFRVKSGEGIVEVLGTEFNVISKNNFFEIKCYEGKVKVLNSGNNDLAILTLGKAFRVHNKENKNWTFIEKTPTWIQGESSFKDMPLKQVIKALEDQYEIKFDISLINLNRRFTGSFTHKNLKLALQTVFTPMNINYTTSKNNTIILKDKK</sequence>
<feature type="domain" description="Protein FecR C-terminal" evidence="3">
    <location>
        <begin position="235"/>
        <end position="300"/>
    </location>
</feature>
<protein>
    <submittedName>
        <fullName evidence="4">FecR family protein</fullName>
    </submittedName>
</protein>
<evidence type="ECO:0000259" key="2">
    <source>
        <dbReference type="Pfam" id="PF04773"/>
    </source>
</evidence>
<dbReference type="InterPro" id="IPR006860">
    <property type="entry name" value="FecR"/>
</dbReference>
<keyword evidence="5" id="KW-1185">Reference proteome</keyword>
<accession>A0ABT0QBV0</accession>
<evidence type="ECO:0000256" key="1">
    <source>
        <dbReference type="SAM" id="Phobius"/>
    </source>
</evidence>
<dbReference type="EMBL" id="JAMFLZ010000001">
    <property type="protein sequence ID" value="MCL6293440.1"/>
    <property type="molecule type" value="Genomic_DNA"/>
</dbReference>
<organism evidence="4 5">
    <name type="scientific">Jejuia spongiicola</name>
    <dbReference type="NCBI Taxonomy" id="2942207"/>
    <lineage>
        <taxon>Bacteria</taxon>
        <taxon>Pseudomonadati</taxon>
        <taxon>Bacteroidota</taxon>
        <taxon>Flavobacteriia</taxon>
        <taxon>Flavobacteriales</taxon>
        <taxon>Flavobacteriaceae</taxon>
        <taxon>Jejuia</taxon>
    </lineage>
</organism>
<dbReference type="Pfam" id="PF16344">
    <property type="entry name" value="FecR_C"/>
    <property type="match status" value="1"/>
</dbReference>
<evidence type="ECO:0000259" key="3">
    <source>
        <dbReference type="Pfam" id="PF16344"/>
    </source>
</evidence>
<dbReference type="Gene3D" id="3.55.50.30">
    <property type="match status" value="1"/>
</dbReference>
<name>A0ABT0QBV0_9FLAO</name>
<feature type="transmembrane region" description="Helical" evidence="1">
    <location>
        <begin position="77"/>
        <end position="95"/>
    </location>
</feature>
<dbReference type="InterPro" id="IPR012373">
    <property type="entry name" value="Ferrdict_sens_TM"/>
</dbReference>
<comment type="caution">
    <text evidence="4">The sequence shown here is derived from an EMBL/GenBank/DDBJ whole genome shotgun (WGS) entry which is preliminary data.</text>
</comment>